<gene>
    <name evidence="2" type="ORF">MM415B00626_0006</name>
</gene>
<dbReference type="AlphaFoldDB" id="A0A6M3J0V6"/>
<name>A0A6M3J0V6_9ZZZZ</name>
<sequence length="379" mass="43432">MGTEGLGEAINTLSKAAGGFVKGRRAREEELRLDRLEEADVKKQAQMEDLQTFKMWQSLGYIPFTQDVAKVLDELPSDSASFVKLPDRMAKRVGFQTMYNLSPTAQKTLELREEAKKEAAALDFYRKKKLIDLQTSNEIEDYRASVNKSIDGFKTPKDMREHMLKYTNLHLSGWKEMSSDLGSIAKEYSDIEDKLLNPEDSLENATKFRLIALSKVGPNFAFIQPLRRLLPVELLQPFGRFRGMSRASDELLKVTADGEDVSPSQFNDLMIKKTNQVLAEYKSLLDELKVPDYEKDRLIEEFGDKYTDGFQYVYKVYSQPKVWQADKEIEKDKRKKKTSKRQTTSSMVPKGIEAQKLNKLSKSNNPLSVIVNRKRQNAN</sequence>
<dbReference type="EMBL" id="MT141498">
    <property type="protein sequence ID" value="QJA63473.1"/>
    <property type="molecule type" value="Genomic_DNA"/>
</dbReference>
<evidence type="ECO:0000313" key="2">
    <source>
        <dbReference type="EMBL" id="QJA63473.1"/>
    </source>
</evidence>
<accession>A0A6M3J0V6</accession>
<reference evidence="2" key="1">
    <citation type="submission" date="2020-03" db="EMBL/GenBank/DDBJ databases">
        <title>The deep terrestrial virosphere.</title>
        <authorList>
            <person name="Holmfeldt K."/>
            <person name="Nilsson E."/>
            <person name="Simone D."/>
            <person name="Lopez-Fernandez M."/>
            <person name="Wu X."/>
            <person name="de Brujin I."/>
            <person name="Lundin D."/>
            <person name="Andersson A."/>
            <person name="Bertilsson S."/>
            <person name="Dopson M."/>
        </authorList>
    </citation>
    <scope>NUCLEOTIDE SEQUENCE</scope>
    <source>
        <strain evidence="2">MM415B00626</strain>
    </source>
</reference>
<organism evidence="2">
    <name type="scientific">viral metagenome</name>
    <dbReference type="NCBI Taxonomy" id="1070528"/>
    <lineage>
        <taxon>unclassified sequences</taxon>
        <taxon>metagenomes</taxon>
        <taxon>organismal metagenomes</taxon>
    </lineage>
</organism>
<proteinExistence type="predicted"/>
<feature type="region of interest" description="Disordered" evidence="1">
    <location>
        <begin position="328"/>
        <end position="379"/>
    </location>
</feature>
<feature type="compositionally biased region" description="Polar residues" evidence="1">
    <location>
        <begin position="358"/>
        <end position="367"/>
    </location>
</feature>
<evidence type="ECO:0000256" key="1">
    <source>
        <dbReference type="SAM" id="MobiDB-lite"/>
    </source>
</evidence>
<protein>
    <submittedName>
        <fullName evidence="2">Uncharacterized protein</fullName>
    </submittedName>
</protein>